<keyword evidence="2" id="KW-1185">Reference proteome</keyword>
<organism evidence="1 2">
    <name type="scientific">Gracilibacillus pellucidus</name>
    <dbReference type="NCBI Taxonomy" id="3095368"/>
    <lineage>
        <taxon>Bacteria</taxon>
        <taxon>Bacillati</taxon>
        <taxon>Bacillota</taxon>
        <taxon>Bacilli</taxon>
        <taxon>Bacillales</taxon>
        <taxon>Bacillaceae</taxon>
        <taxon>Gracilibacillus</taxon>
    </lineage>
</organism>
<protein>
    <submittedName>
        <fullName evidence="1">5'-nucleotidase C-terminal domain-containing protein</fullName>
    </submittedName>
</protein>
<sequence length="694" mass="75963">MANHPAFRFPLSVIASIVFVFALMLPVHVFAEEEEQEDFSLTIMHMNDTHAHVEPLPNMLTAVKEVRAENPDALLFHAGDVFSGTLYFNQFNGMADLAILNLMDFDAMVFGNHEFDLGSNENGHQSLAKFVDAAHFPLLGTNLDFSSDPYMAPYVSNDLFSDVAEDGAVYDGIIKEVNGERVGIFGLTTEDTINVSSPVSVKFLNYIEEAKRAVAAFEEQGVNKIIAVNHLGYDSTPDIGNDLQLAANVDGIDVIVGGHSHTKLDEPVVVTTDASGEEKDPTVIVQAHQYAQLLGKVDVVFDENGIVQRFAGQLIDVNEKEADPEAAAILEPYKAEVEELSNQETGAVAVKEIPNPRLSDSDVSVRANETALGNLVTDAMLAKAKEKYPDVVIALQNGGGIRAAIEQGPITVGEVIAVLPFGNDPVVAELAGSEIKEALEHSVRQAPQESGGFLQVAGMKYYYDSTKEPGSRVMAIEVERDGEYEEMKLDQTYLITTNNFTGKGGDGYDLFARAYDEGRVKDIGEIDWDQLRKYMVDDLNGVVEPEVEGRIVDLRGQEYGQPENQDEEDDDSSNEEETGNDNPEDEAPEGNNEQVNDDTDNNDGDEANNPKTDDKDDNNDDNHHTKGNNEEPTDNEPGVKTEKKEPKEVSTNKDTQENNVLPNTATNTFTYLLVGGIALIIGLGVLVYRRIRLS</sequence>
<dbReference type="EMBL" id="JAWZSR010000001">
    <property type="protein sequence ID" value="MDX8044415.1"/>
    <property type="molecule type" value="Genomic_DNA"/>
</dbReference>
<name>A0ACC6M0F3_9BACI</name>
<accession>A0ACC6M0F3</accession>
<evidence type="ECO:0000313" key="2">
    <source>
        <dbReference type="Proteomes" id="UP001277972"/>
    </source>
</evidence>
<proteinExistence type="predicted"/>
<gene>
    <name evidence="1" type="ORF">SH601_00310</name>
</gene>
<reference evidence="1" key="1">
    <citation type="submission" date="2023-11" db="EMBL/GenBank/DDBJ databases">
        <title>Gracilibacillus pellucida a moderately halophilic bacterium isolated from saline soil in Xinjiang province.</title>
        <authorList>
            <person name="Zhang Z."/>
            <person name="Tan F."/>
            <person name="Wang Y."/>
            <person name="Xia M."/>
        </authorList>
    </citation>
    <scope>NUCLEOTIDE SEQUENCE</scope>
    <source>
        <strain evidence="1">S3-1-1</strain>
    </source>
</reference>
<dbReference type="Proteomes" id="UP001277972">
    <property type="component" value="Unassembled WGS sequence"/>
</dbReference>
<comment type="caution">
    <text evidence="1">The sequence shown here is derived from an EMBL/GenBank/DDBJ whole genome shotgun (WGS) entry which is preliminary data.</text>
</comment>
<evidence type="ECO:0000313" key="1">
    <source>
        <dbReference type="EMBL" id="MDX8044415.1"/>
    </source>
</evidence>